<evidence type="ECO:0000259" key="3">
    <source>
        <dbReference type="Pfam" id="PF22936"/>
    </source>
</evidence>
<comment type="similarity">
    <text evidence="1">Belongs to the ARG7 family.</text>
</comment>
<organism evidence="4 5">
    <name type="scientific">Populus tomentosa</name>
    <name type="common">Chinese white poplar</name>
    <dbReference type="NCBI Taxonomy" id="118781"/>
    <lineage>
        <taxon>Eukaryota</taxon>
        <taxon>Viridiplantae</taxon>
        <taxon>Streptophyta</taxon>
        <taxon>Embryophyta</taxon>
        <taxon>Tracheophyta</taxon>
        <taxon>Spermatophyta</taxon>
        <taxon>Magnoliopsida</taxon>
        <taxon>eudicotyledons</taxon>
        <taxon>Gunneridae</taxon>
        <taxon>Pentapetalae</taxon>
        <taxon>rosids</taxon>
        <taxon>fabids</taxon>
        <taxon>Malpighiales</taxon>
        <taxon>Salicaceae</taxon>
        <taxon>Saliceae</taxon>
        <taxon>Populus</taxon>
    </lineage>
</organism>
<dbReference type="EMBL" id="JAAWWB010000018">
    <property type="protein sequence ID" value="KAG6761614.1"/>
    <property type="molecule type" value="Genomic_DNA"/>
</dbReference>
<dbReference type="Pfam" id="PF02519">
    <property type="entry name" value="Auxin_inducible"/>
    <property type="match status" value="1"/>
</dbReference>
<evidence type="ECO:0000256" key="1">
    <source>
        <dbReference type="ARBA" id="ARBA00006974"/>
    </source>
</evidence>
<dbReference type="Pfam" id="PF13976">
    <property type="entry name" value="gag_pre-integrs"/>
    <property type="match status" value="1"/>
</dbReference>
<dbReference type="Pfam" id="PF22936">
    <property type="entry name" value="Pol_BBD"/>
    <property type="match status" value="1"/>
</dbReference>
<proteinExistence type="inferred from homology"/>
<feature type="domain" description="Retrovirus-related Pol polyprotein from transposon TNT 1-94-like beta-barrel" evidence="3">
    <location>
        <begin position="312"/>
        <end position="385"/>
    </location>
</feature>
<keyword evidence="5" id="KW-1185">Reference proteome</keyword>
<dbReference type="Pfam" id="PF14223">
    <property type="entry name" value="Retrotran_gag_2"/>
    <property type="match status" value="1"/>
</dbReference>
<dbReference type="PANTHER" id="PTHR34222">
    <property type="entry name" value="GAG_PRE-INTEGRS DOMAIN-CONTAINING PROTEIN"/>
    <property type="match status" value="1"/>
</dbReference>
<gene>
    <name evidence="4" type="ORF">POTOM_034842</name>
</gene>
<reference evidence="4" key="1">
    <citation type="journal article" date="2020" name="bioRxiv">
        <title>Hybrid origin of Populus tomentosa Carr. identified through genome sequencing and phylogenomic analysis.</title>
        <authorList>
            <person name="An X."/>
            <person name="Gao K."/>
            <person name="Chen Z."/>
            <person name="Li J."/>
            <person name="Yang X."/>
            <person name="Yang X."/>
            <person name="Zhou J."/>
            <person name="Guo T."/>
            <person name="Zhao T."/>
            <person name="Huang S."/>
            <person name="Miao D."/>
            <person name="Khan W.U."/>
            <person name="Rao P."/>
            <person name="Ye M."/>
            <person name="Lei B."/>
            <person name="Liao W."/>
            <person name="Wang J."/>
            <person name="Ji L."/>
            <person name="Li Y."/>
            <person name="Guo B."/>
            <person name="Mustafa N.S."/>
            <person name="Li S."/>
            <person name="Yun Q."/>
            <person name="Keller S.R."/>
            <person name="Mao J."/>
            <person name="Zhang R."/>
            <person name="Strauss S.H."/>
        </authorList>
    </citation>
    <scope>NUCLEOTIDE SEQUENCE</scope>
    <source>
        <strain evidence="4">GM15</strain>
        <tissue evidence="4">Leaf</tissue>
    </source>
</reference>
<evidence type="ECO:0000313" key="5">
    <source>
        <dbReference type="Proteomes" id="UP000886885"/>
    </source>
</evidence>
<dbReference type="InterPro" id="IPR054722">
    <property type="entry name" value="PolX-like_BBD"/>
</dbReference>
<dbReference type="Proteomes" id="UP000886885">
    <property type="component" value="Chromosome 9D"/>
</dbReference>
<dbReference type="AlphaFoldDB" id="A0A8X8CPV9"/>
<dbReference type="InterPro" id="IPR003676">
    <property type="entry name" value="SAUR_fam"/>
</dbReference>
<dbReference type="GO" id="GO:0009733">
    <property type="term" value="P:response to auxin"/>
    <property type="evidence" value="ECO:0007669"/>
    <property type="project" value="InterPro"/>
</dbReference>
<evidence type="ECO:0000259" key="2">
    <source>
        <dbReference type="Pfam" id="PF13976"/>
    </source>
</evidence>
<accession>A0A8X8CPV9</accession>
<evidence type="ECO:0000313" key="4">
    <source>
        <dbReference type="EMBL" id="KAG6761614.1"/>
    </source>
</evidence>
<comment type="caution">
    <text evidence="4">The sequence shown here is derived from an EMBL/GenBank/DDBJ whole genome shotgun (WGS) entry which is preliminary data.</text>
</comment>
<dbReference type="OrthoDB" id="850985at2759"/>
<name>A0A8X8CPV9_POPTO</name>
<dbReference type="InterPro" id="IPR025724">
    <property type="entry name" value="GAG-pre-integrase_dom"/>
</dbReference>
<dbReference type="PANTHER" id="PTHR34222:SF43">
    <property type="entry name" value="RETROTRANSPOSON GAG DOMAIN-CONTAINING PROTEIN"/>
    <property type="match status" value="1"/>
</dbReference>
<protein>
    <submittedName>
        <fullName evidence="4">Uncharacterized protein</fullName>
    </submittedName>
</protein>
<feature type="domain" description="GAG-pre-integrase" evidence="2">
    <location>
        <begin position="418"/>
        <end position="488"/>
    </location>
</feature>
<sequence length="850" mass="96098">MEMRIGARNKTGFLTGATKKPEPEDPTFATWITESQKVKSWLIDSMSPLLMQRFIRLSTAKEIWEAVSKTFYDGSDETRLFELNQKSFSIKQEGRPVSIYYNELVALFQEIDHRTASQGETVEGVVQLHSTMHRLRVHIFLSGLDSEFEQVRGEILRKDPKLDLESTYACIRREFQQRQTMGNYRATGEHSVHSAMFTKQPRQGPAPGMMKNRNNPSTGKYTGLVCGHCGESGHSKQRCYEIIGYPEWWDFSKKPRKKFAGKAMMTTAEFQNTAAADELSAANNLPPTVNVAHASNTGKANSFSAITKDDNWIIDTGASDHMVKDTGQLQSLKSSTHSFISTANGSTSPTVGEGTITLTQQITLNSVLVVPSLEHNLLSVGQITSALNCTVTFWPLFCVFQDILTRKILGYGVKRGKLYYLELTETGGQKFGQAYQTRSSDTDRAKIWLWHQRLGHLSFGYLRKLQPHLFNVVHDSEFHCNICEMAKSHRITYLPSLNKSSEPFAVIHSDVWGPAKIPTVSKARYFVTFIDECTRMIWISLLHKKSDVFRAFQEFHRMVEQMIEQLGTTSTDEESRGRSIAEEFSRNIELPLLTPATNESSQNGATQVILNPISDESNAITDSPYVQDVHPTSAPSCSDIPYVQDIHPTAAPRCSQRSTKGVPKKQYEPDHRARRFKTEIRSKNAKLKGCIFKFLGSFTVYSCHGPSSQTFGISGTIFLLPYLYAMFELRKEKRLVYVGETEKKRFVVPVSYLNQPIFQDLLSKAEEEFGFDHPMGGLTIPCREDTFIHEGEGSKRRHAQMTRKVYHEEKDELLRSSLIEMHVKCGSIEKALQVFNMAGFGGRRETGMCS</sequence>